<gene>
    <name evidence="1" type="ordered locus">HBHAL_4484</name>
</gene>
<organism evidence="1 2">
    <name type="scientific">Halobacillus halophilus (strain ATCC 35676 / DSM 2266 / JCM 20832 / KCTC 3685 / LMG 17431 / NBRC 102448 / NCIMB 2269)</name>
    <name type="common">Sporosarcina halophila</name>
    <dbReference type="NCBI Taxonomy" id="866895"/>
    <lineage>
        <taxon>Bacteria</taxon>
        <taxon>Bacillati</taxon>
        <taxon>Bacillota</taxon>
        <taxon>Bacilli</taxon>
        <taxon>Bacillales</taxon>
        <taxon>Bacillaceae</taxon>
        <taxon>Halobacillus</taxon>
    </lineage>
</organism>
<dbReference type="PATRIC" id="fig|866895.3.peg.3518"/>
<dbReference type="KEGG" id="hhd:HBHAL_4484"/>
<reference evidence="1 2" key="1">
    <citation type="journal article" date="2013" name="Environ. Microbiol.">
        <title>Chloride and organic osmolytes: a hybrid strategy to cope with elevated salinities by the moderately halophilic, chloride-dependent bacterium Halobacillus halophilus.</title>
        <authorList>
            <person name="Saum S.H."/>
            <person name="Pfeiffer F."/>
            <person name="Palm P."/>
            <person name="Rampp M."/>
            <person name="Schuster S.C."/>
            <person name="Muller V."/>
            <person name="Oesterhelt D."/>
        </authorList>
    </citation>
    <scope>NUCLEOTIDE SEQUENCE [LARGE SCALE GENOMIC DNA]</scope>
    <source>
        <strain evidence="2">ATCC 35676 / DSM 2266 / JCM 20832 / KCTC 3685 / LMG 17431 / NBRC 102448 / NCIMB 2269</strain>
    </source>
</reference>
<proteinExistence type="predicted"/>
<accession>I0JRQ3</accession>
<dbReference type="HOGENOM" id="CLU_3270925_0_0_9"/>
<dbReference type="AlphaFoldDB" id="I0JRQ3"/>
<dbReference type="EMBL" id="HE717023">
    <property type="protein sequence ID" value="CCG46824.1"/>
    <property type="molecule type" value="Genomic_DNA"/>
</dbReference>
<evidence type="ECO:0000313" key="1">
    <source>
        <dbReference type="EMBL" id="CCG46824.1"/>
    </source>
</evidence>
<protein>
    <submittedName>
        <fullName evidence="1">Uncharacterized protein</fullName>
    </submittedName>
</protein>
<evidence type="ECO:0000313" key="2">
    <source>
        <dbReference type="Proteomes" id="UP000007397"/>
    </source>
</evidence>
<name>I0JRQ3_HALH3</name>
<dbReference type="Proteomes" id="UP000007397">
    <property type="component" value="Chromosome"/>
</dbReference>
<keyword evidence="2" id="KW-1185">Reference proteome</keyword>
<sequence length="41" mass="4621">MHSMIDIEIEKLIQRRMDDAPSPVKSQKAPVPLNGTGAFWL</sequence>